<reference evidence="1" key="1">
    <citation type="submission" date="2016-01" db="EMBL/GenBank/DDBJ databases">
        <authorList>
            <person name="Mcilroy J.S."/>
            <person name="Karst M S."/>
            <person name="Albertsen M."/>
        </authorList>
    </citation>
    <scope>NUCLEOTIDE SEQUENCE</scope>
    <source>
        <strain evidence="1">Cfx-K</strain>
    </source>
</reference>
<accession>A0A160T5Z3</accession>
<sequence length="268" mass="27856">MIYDVQSFNVPTNGTRYELMADISEGSGRTLLLFVHTVRTAVNEAAISVGEGWHEIATATATSANRRYTAGVWAMPEPGVGGQKSAWPIFIETSRPVAGLVAFLCVTDEPVVRGLSVVGGQESAQLLKLAGPFAGTVLYAAQARRGPSQGITPGVGVVLAHAATVEADSTTVVAAALMGAINVAGVVATSAARLPLMVAVELGAAEPEEPPPPPTRPVEVSVIVRDIPAGGSHEVRHVRPGEIVMGPGGIDWEQTPYTAYILFRGENA</sequence>
<dbReference type="RefSeq" id="WP_095044612.1">
    <property type="nucleotide sequence ID" value="NZ_LN890655.1"/>
</dbReference>
<organism evidence="1 2">
    <name type="scientific">Candidatus Promineifilum breve</name>
    <dbReference type="NCBI Taxonomy" id="1806508"/>
    <lineage>
        <taxon>Bacteria</taxon>
        <taxon>Bacillati</taxon>
        <taxon>Chloroflexota</taxon>
        <taxon>Ardenticatenia</taxon>
        <taxon>Candidatus Promineifilales</taxon>
        <taxon>Candidatus Promineifilaceae</taxon>
        <taxon>Candidatus Promineifilum</taxon>
    </lineage>
</organism>
<keyword evidence="2" id="KW-1185">Reference proteome</keyword>
<dbReference type="AlphaFoldDB" id="A0A160T5Z3"/>
<dbReference type="KEGG" id="pbf:CFX0092_A3516"/>
<evidence type="ECO:0000313" key="2">
    <source>
        <dbReference type="Proteomes" id="UP000215027"/>
    </source>
</evidence>
<protein>
    <submittedName>
        <fullName evidence="1">Uncharacterized protein</fullName>
    </submittedName>
</protein>
<proteinExistence type="predicted"/>
<name>A0A160T5Z3_9CHLR</name>
<evidence type="ECO:0000313" key="1">
    <source>
        <dbReference type="EMBL" id="CUS05394.2"/>
    </source>
</evidence>
<dbReference type="Proteomes" id="UP000215027">
    <property type="component" value="Chromosome I"/>
</dbReference>
<dbReference type="EMBL" id="LN890655">
    <property type="protein sequence ID" value="CUS05394.2"/>
    <property type="molecule type" value="Genomic_DNA"/>
</dbReference>
<gene>
    <name evidence="1" type="ORF">CFX0092_A3516</name>
</gene>